<dbReference type="PANTHER" id="PTHR45783">
    <property type="entry name" value="KINESIN LIGHT CHAIN"/>
    <property type="match status" value="1"/>
</dbReference>
<keyword evidence="7" id="KW-0175">Coiled coil</keyword>
<evidence type="ECO:0000256" key="6">
    <source>
        <dbReference type="ARBA" id="ARBA00022803"/>
    </source>
</evidence>
<evidence type="ECO:0000256" key="7">
    <source>
        <dbReference type="ARBA" id="ARBA00023054"/>
    </source>
</evidence>
<keyword evidence="5" id="KW-0677">Repeat</keyword>
<keyword evidence="3" id="KW-0963">Cytoplasm</keyword>
<feature type="domain" description="CHAT" evidence="12">
    <location>
        <begin position="460"/>
        <end position="785"/>
    </location>
</feature>
<feature type="compositionally biased region" description="Basic and acidic residues" evidence="11">
    <location>
        <begin position="798"/>
        <end position="810"/>
    </location>
</feature>
<dbReference type="GO" id="GO:0005874">
    <property type="term" value="C:microtubule"/>
    <property type="evidence" value="ECO:0007669"/>
    <property type="project" value="UniProtKB-KW"/>
</dbReference>
<dbReference type="Pfam" id="PF13374">
    <property type="entry name" value="TPR_10"/>
    <property type="match status" value="1"/>
</dbReference>
<gene>
    <name evidence="13" type="ORF">KEG57_26075</name>
</gene>
<dbReference type="InterPro" id="IPR024983">
    <property type="entry name" value="CHAT_dom"/>
</dbReference>
<dbReference type="InterPro" id="IPR002151">
    <property type="entry name" value="Kinesin_light"/>
</dbReference>
<proteinExistence type="inferred from homology"/>
<keyword evidence="4" id="KW-0493">Microtubule</keyword>
<comment type="caution">
    <text evidence="13">The sequence shown here is derived from an EMBL/GenBank/DDBJ whole genome shotgun (WGS) entry which is preliminary data.</text>
</comment>
<evidence type="ECO:0000256" key="2">
    <source>
        <dbReference type="ARBA" id="ARBA00009622"/>
    </source>
</evidence>
<evidence type="ECO:0000256" key="5">
    <source>
        <dbReference type="ARBA" id="ARBA00022737"/>
    </source>
</evidence>
<dbReference type="PROSITE" id="PS50005">
    <property type="entry name" value="TPR"/>
    <property type="match status" value="1"/>
</dbReference>
<dbReference type="InterPro" id="IPR019734">
    <property type="entry name" value="TPR_rpt"/>
</dbReference>
<reference evidence="13 14" key="1">
    <citation type="submission" date="2021-04" db="EMBL/GenBank/DDBJ databases">
        <title>Genome analysis of Polyangium sp.</title>
        <authorList>
            <person name="Li Y."/>
            <person name="Wang J."/>
        </authorList>
    </citation>
    <scope>NUCLEOTIDE SEQUENCE [LARGE SCALE GENOMIC DNA]</scope>
    <source>
        <strain evidence="13 14">SDU14</strain>
    </source>
</reference>
<dbReference type="GO" id="GO:0005871">
    <property type="term" value="C:kinesin complex"/>
    <property type="evidence" value="ECO:0007669"/>
    <property type="project" value="InterPro"/>
</dbReference>
<dbReference type="AlphaFoldDB" id="A0A9X3X891"/>
<dbReference type="EMBL" id="JAGTJJ010000017">
    <property type="protein sequence ID" value="MDC3984003.1"/>
    <property type="molecule type" value="Genomic_DNA"/>
</dbReference>
<comment type="subcellular location">
    <subcellularLocation>
        <location evidence="1">Cytoplasm</location>
        <location evidence="1">Cytoskeleton</location>
    </subcellularLocation>
</comment>
<evidence type="ECO:0000256" key="8">
    <source>
        <dbReference type="ARBA" id="ARBA00023175"/>
    </source>
</evidence>
<dbReference type="GO" id="GO:0005737">
    <property type="term" value="C:cytoplasm"/>
    <property type="evidence" value="ECO:0007669"/>
    <property type="project" value="TreeGrafter"/>
</dbReference>
<dbReference type="Pfam" id="PF12770">
    <property type="entry name" value="CHAT"/>
    <property type="match status" value="1"/>
</dbReference>
<keyword evidence="9" id="KW-0206">Cytoskeleton</keyword>
<name>A0A9X3X891_9BACT</name>
<dbReference type="GO" id="GO:0007018">
    <property type="term" value="P:microtubule-based movement"/>
    <property type="evidence" value="ECO:0007669"/>
    <property type="project" value="TreeGrafter"/>
</dbReference>
<keyword evidence="6 10" id="KW-0802">TPR repeat</keyword>
<dbReference type="Gene3D" id="1.25.40.10">
    <property type="entry name" value="Tetratricopeptide repeat domain"/>
    <property type="match status" value="2"/>
</dbReference>
<protein>
    <submittedName>
        <fullName evidence="13">CHAT domain-containing protein</fullName>
    </submittedName>
</protein>
<evidence type="ECO:0000256" key="10">
    <source>
        <dbReference type="PROSITE-ProRule" id="PRU00339"/>
    </source>
</evidence>
<organism evidence="13 14">
    <name type="scientific">Polyangium jinanense</name>
    <dbReference type="NCBI Taxonomy" id="2829994"/>
    <lineage>
        <taxon>Bacteria</taxon>
        <taxon>Pseudomonadati</taxon>
        <taxon>Myxococcota</taxon>
        <taxon>Polyangia</taxon>
        <taxon>Polyangiales</taxon>
        <taxon>Polyangiaceae</taxon>
        <taxon>Polyangium</taxon>
    </lineage>
</organism>
<dbReference type="SUPFAM" id="SSF48452">
    <property type="entry name" value="TPR-like"/>
    <property type="match status" value="1"/>
</dbReference>
<evidence type="ECO:0000256" key="3">
    <source>
        <dbReference type="ARBA" id="ARBA00022490"/>
    </source>
</evidence>
<dbReference type="Pfam" id="PF13424">
    <property type="entry name" value="TPR_12"/>
    <property type="match status" value="1"/>
</dbReference>
<evidence type="ECO:0000313" key="14">
    <source>
        <dbReference type="Proteomes" id="UP001151081"/>
    </source>
</evidence>
<keyword evidence="8" id="KW-0505">Motor protein</keyword>
<evidence type="ECO:0000313" key="13">
    <source>
        <dbReference type="EMBL" id="MDC3984003.1"/>
    </source>
</evidence>
<evidence type="ECO:0000256" key="9">
    <source>
        <dbReference type="ARBA" id="ARBA00023212"/>
    </source>
</evidence>
<evidence type="ECO:0000256" key="11">
    <source>
        <dbReference type="SAM" id="MobiDB-lite"/>
    </source>
</evidence>
<sequence>MDSTWTQLRYELALSTMEKAVGRDHPAVASMLDRMAIVKTNEGHYDHAISLARRAIATRQAAFGMSHPGITDSLLVLADIQNQKGDFDEVERLCRRVIDINEKTTEACHPGVSHAMNLLADLLLRRKKDFDAAEALFQRSLAMTVETFGADNPDVAISWNNLAMLYSYKKQFSKAEEYFFQALTIGERALGAGHLQVAVLLRNLATMYIVWGKPEHAVKHLARTVHTEDRHIAMRLTVGSEEQKRKHMNLLWRSTNDAISLVAHDAPNASQSKELALRTILNRKGRVLDTMTDNFSTLRRFLTTADGKLFERLQRVCAEHFALVWRGSIRPPKVEDLLARARLDQERQQLEIAMSHRCGELRGELQPVTIEQVQAAIPEGAALVELFLYVPVVHDTDEFKPGRYVAYVLLRDGAISWVDLGESDAIHKLTVEFLAALRRPTPTTREFGDVDTAIAEHRTAARTLDALIMQPIRRLLGPIRKILLSPDALLNIVPFGALIDEDGRYVIENYELNYLASGRDLLRLADHFQSRQGPVVIAAPDYEHITPIAPDAQESVARDPTRDALRGLSFRPLRFAAQEGRAIARKIDGSTLLMGEAATKGALMKVAGPKLLHIATHGFFLQGPSTQEAPSPFDEGLFGFDRPTHFKSNVDNPLLRSGIALAGANRGHENQALGILTAFEVSQLDLLGTKLVILSACKTGLGEIASGEGVYGLRRALSIAGAETQVMSLWSVDDAATCELMEAYYDKLLAGEGRVEALRRAQLEMLGHPDLAHPYYWACFIASGNDAPLRSSAETVDEGGRPDSASSERR</sequence>
<evidence type="ECO:0000259" key="12">
    <source>
        <dbReference type="Pfam" id="PF12770"/>
    </source>
</evidence>
<dbReference type="SMART" id="SM00028">
    <property type="entry name" value="TPR"/>
    <property type="match status" value="4"/>
</dbReference>
<feature type="region of interest" description="Disordered" evidence="11">
    <location>
        <begin position="790"/>
        <end position="810"/>
    </location>
</feature>
<comment type="similarity">
    <text evidence="2">Belongs to the kinesin light chain family.</text>
</comment>
<keyword evidence="14" id="KW-1185">Reference proteome</keyword>
<dbReference type="Proteomes" id="UP001151081">
    <property type="component" value="Unassembled WGS sequence"/>
</dbReference>
<evidence type="ECO:0000256" key="1">
    <source>
        <dbReference type="ARBA" id="ARBA00004245"/>
    </source>
</evidence>
<feature type="repeat" description="TPR" evidence="10">
    <location>
        <begin position="156"/>
        <end position="189"/>
    </location>
</feature>
<evidence type="ECO:0000256" key="4">
    <source>
        <dbReference type="ARBA" id="ARBA00022701"/>
    </source>
</evidence>
<dbReference type="GO" id="GO:0019894">
    <property type="term" value="F:kinesin binding"/>
    <property type="evidence" value="ECO:0007669"/>
    <property type="project" value="TreeGrafter"/>
</dbReference>
<accession>A0A9X3X891</accession>
<dbReference type="PANTHER" id="PTHR45783:SF3">
    <property type="entry name" value="KINESIN LIGHT CHAIN"/>
    <property type="match status" value="1"/>
</dbReference>
<dbReference type="InterPro" id="IPR011990">
    <property type="entry name" value="TPR-like_helical_dom_sf"/>
</dbReference>
<dbReference type="RefSeq" id="WP_272458870.1">
    <property type="nucleotide sequence ID" value="NZ_JAGTJJ010000017.1"/>
</dbReference>